<evidence type="ECO:0000256" key="4">
    <source>
        <dbReference type="ARBA" id="ARBA00009215"/>
    </source>
</evidence>
<evidence type="ECO:0000259" key="14">
    <source>
        <dbReference type="SMART" id="SM00762"/>
    </source>
</evidence>
<dbReference type="Pfam" id="PF15511">
    <property type="entry name" value="CENP-T_C"/>
    <property type="match status" value="1"/>
</dbReference>
<dbReference type="Pfam" id="PF20663">
    <property type="entry name" value="COG4_N"/>
    <property type="match status" value="1"/>
</dbReference>
<dbReference type="PANTHER" id="PTHR24016">
    <property type="entry name" value="CONSERVED OLIGOMERIC GOLGI COMPLEX SUBUNIT 4"/>
    <property type="match status" value="1"/>
</dbReference>
<dbReference type="GO" id="GO:0005694">
    <property type="term" value="C:chromosome"/>
    <property type="evidence" value="ECO:0007669"/>
    <property type="project" value="UniProtKB-SubCell"/>
</dbReference>
<evidence type="ECO:0000256" key="5">
    <source>
        <dbReference type="ARBA" id="ARBA00020975"/>
    </source>
</evidence>
<feature type="region of interest" description="Disordered" evidence="13">
    <location>
        <begin position="1311"/>
        <end position="1421"/>
    </location>
</feature>
<feature type="domain" description="COG4 transport protein middle alpha-helical bundle" evidence="14">
    <location>
        <begin position="190"/>
        <end position="500"/>
    </location>
</feature>
<gene>
    <name evidence="15" type="ORF">P4O66_006646</name>
</gene>
<comment type="subcellular location">
    <subcellularLocation>
        <location evidence="2">Chromosome</location>
    </subcellularLocation>
    <subcellularLocation>
        <location evidence="3">Golgi apparatus membrane</location>
        <topology evidence="3">Peripheral membrane protein</topology>
    </subcellularLocation>
    <subcellularLocation>
        <location evidence="1">Nucleus</location>
    </subcellularLocation>
</comment>
<dbReference type="GO" id="GO:0007030">
    <property type="term" value="P:Golgi organization"/>
    <property type="evidence" value="ECO:0007669"/>
    <property type="project" value="TreeGrafter"/>
</dbReference>
<evidence type="ECO:0000313" key="16">
    <source>
        <dbReference type="Proteomes" id="UP001239994"/>
    </source>
</evidence>
<evidence type="ECO:0000256" key="7">
    <source>
        <dbReference type="ARBA" id="ARBA00022454"/>
    </source>
</evidence>
<keyword evidence="10" id="KW-0472">Membrane</keyword>
<dbReference type="Pfam" id="PF08318">
    <property type="entry name" value="COG4_m"/>
    <property type="match status" value="1"/>
</dbReference>
<dbReference type="Gene3D" id="1.10.20.10">
    <property type="entry name" value="Histone, subunit A"/>
    <property type="match status" value="1"/>
</dbReference>
<feature type="compositionally biased region" description="Polar residues" evidence="13">
    <location>
        <begin position="1055"/>
        <end position="1066"/>
    </location>
</feature>
<feature type="compositionally biased region" description="Basic and acidic residues" evidence="13">
    <location>
        <begin position="1315"/>
        <end position="1338"/>
    </location>
</feature>
<evidence type="ECO:0000256" key="11">
    <source>
        <dbReference type="ARBA" id="ARBA00023242"/>
    </source>
</evidence>
<feature type="compositionally biased region" description="Basic and acidic residues" evidence="13">
    <location>
        <begin position="1350"/>
        <end position="1366"/>
    </location>
</feature>
<dbReference type="EMBL" id="JAROKS010000012">
    <property type="protein sequence ID" value="KAK1798249.1"/>
    <property type="molecule type" value="Genomic_DNA"/>
</dbReference>
<feature type="compositionally biased region" description="Polar residues" evidence="13">
    <location>
        <begin position="1472"/>
        <end position="1483"/>
    </location>
</feature>
<feature type="compositionally biased region" description="Basic residues" evidence="13">
    <location>
        <begin position="1089"/>
        <end position="1099"/>
    </location>
</feature>
<feature type="region of interest" description="Disordered" evidence="13">
    <location>
        <begin position="911"/>
        <end position="941"/>
    </location>
</feature>
<dbReference type="Pfam" id="PF20662">
    <property type="entry name" value="COG4_C"/>
    <property type="match status" value="1"/>
</dbReference>
<dbReference type="GO" id="GO:0015031">
    <property type="term" value="P:protein transport"/>
    <property type="evidence" value="ECO:0007669"/>
    <property type="project" value="UniProtKB-KW"/>
</dbReference>
<feature type="region of interest" description="Disordered" evidence="13">
    <location>
        <begin position="1141"/>
        <end position="1167"/>
    </location>
</feature>
<feature type="compositionally biased region" description="Basic and acidic residues" evidence="13">
    <location>
        <begin position="911"/>
        <end position="921"/>
    </location>
</feature>
<keyword evidence="7" id="KW-0158">Chromosome</keyword>
<organism evidence="15 16">
    <name type="scientific">Electrophorus voltai</name>
    <dbReference type="NCBI Taxonomy" id="2609070"/>
    <lineage>
        <taxon>Eukaryota</taxon>
        <taxon>Metazoa</taxon>
        <taxon>Chordata</taxon>
        <taxon>Craniata</taxon>
        <taxon>Vertebrata</taxon>
        <taxon>Euteleostomi</taxon>
        <taxon>Actinopterygii</taxon>
        <taxon>Neopterygii</taxon>
        <taxon>Teleostei</taxon>
        <taxon>Ostariophysi</taxon>
        <taxon>Gymnotiformes</taxon>
        <taxon>Gymnotoidei</taxon>
        <taxon>Gymnotidae</taxon>
        <taxon>Electrophorus</taxon>
    </lineage>
</organism>
<dbReference type="SMART" id="SM00762">
    <property type="entry name" value="Cog4"/>
    <property type="match status" value="1"/>
</dbReference>
<dbReference type="PANTHER" id="PTHR24016:SF0">
    <property type="entry name" value="CONSERVED OLIGOMERIC GOLGI COMPLEX SUBUNIT 4"/>
    <property type="match status" value="1"/>
</dbReference>
<feature type="region of interest" description="Disordered" evidence="13">
    <location>
        <begin position="1609"/>
        <end position="1628"/>
    </location>
</feature>
<keyword evidence="6" id="KW-0813">Transport</keyword>
<dbReference type="GO" id="GO:0006890">
    <property type="term" value="P:retrograde vesicle-mediated transport, Golgi to endoplasmic reticulum"/>
    <property type="evidence" value="ECO:0007669"/>
    <property type="project" value="TreeGrafter"/>
</dbReference>
<feature type="region of interest" description="Disordered" evidence="13">
    <location>
        <begin position="1"/>
        <end position="27"/>
    </location>
</feature>
<name>A0AAD8ZGZ6_9TELE</name>
<dbReference type="InterPro" id="IPR048682">
    <property type="entry name" value="COG4"/>
</dbReference>
<keyword evidence="9" id="KW-0333">Golgi apparatus</keyword>
<comment type="caution">
    <text evidence="15">The sequence shown here is derived from an EMBL/GenBank/DDBJ whole genome shotgun (WGS) entry which is preliminary data.</text>
</comment>
<keyword evidence="11" id="KW-0539">Nucleus</keyword>
<dbReference type="GO" id="GO:0005634">
    <property type="term" value="C:nucleus"/>
    <property type="evidence" value="ECO:0007669"/>
    <property type="project" value="UniProtKB-SubCell"/>
</dbReference>
<dbReference type="Proteomes" id="UP001239994">
    <property type="component" value="Unassembled WGS sequence"/>
</dbReference>
<protein>
    <recommendedName>
        <fullName evidence="5">Conserved oligomeric Golgi complex subunit 4</fullName>
    </recommendedName>
    <alternativeName>
        <fullName evidence="12">Component of oligomeric Golgi complex 4</fullName>
    </alternativeName>
</protein>
<accession>A0AAD8ZGZ6</accession>
<feature type="compositionally biased region" description="Basic and acidic residues" evidence="13">
    <location>
        <begin position="1382"/>
        <end position="1403"/>
    </location>
</feature>
<proteinExistence type="inferred from homology"/>
<dbReference type="Gene3D" id="1.10.287.1060">
    <property type="entry name" value="ESAT-6-like"/>
    <property type="match status" value="1"/>
</dbReference>
<feature type="compositionally biased region" description="Low complexity" evidence="13">
    <location>
        <begin position="1459"/>
        <end position="1471"/>
    </location>
</feature>
<feature type="region of interest" description="Disordered" evidence="13">
    <location>
        <begin position="955"/>
        <end position="980"/>
    </location>
</feature>
<dbReference type="InterPro" id="IPR048684">
    <property type="entry name" value="COG4_C"/>
</dbReference>
<feature type="region of interest" description="Disordered" evidence="13">
    <location>
        <begin position="1449"/>
        <end position="1511"/>
    </location>
</feature>
<reference evidence="15" key="1">
    <citation type="submission" date="2023-03" db="EMBL/GenBank/DDBJ databases">
        <title>Electrophorus voltai genome.</title>
        <authorList>
            <person name="Bian C."/>
        </authorList>
    </citation>
    <scope>NUCLEOTIDE SEQUENCE</scope>
    <source>
        <strain evidence="15">CB-2022</strain>
        <tissue evidence="15">Muscle</tissue>
    </source>
</reference>
<dbReference type="InterPro" id="IPR048680">
    <property type="entry name" value="COG4_N"/>
</dbReference>
<dbReference type="GO" id="GO:0000139">
    <property type="term" value="C:Golgi membrane"/>
    <property type="evidence" value="ECO:0007669"/>
    <property type="project" value="UniProtKB-SubCell"/>
</dbReference>
<dbReference type="Gene3D" id="1.20.58.1970">
    <property type="match status" value="1"/>
</dbReference>
<keyword evidence="8" id="KW-0653">Protein transport</keyword>
<evidence type="ECO:0000256" key="9">
    <source>
        <dbReference type="ARBA" id="ARBA00023034"/>
    </source>
</evidence>
<dbReference type="InterPro" id="IPR013167">
    <property type="entry name" value="COG4_M"/>
</dbReference>
<dbReference type="SUPFAM" id="SSF47113">
    <property type="entry name" value="Histone-fold"/>
    <property type="match status" value="1"/>
</dbReference>
<dbReference type="InterPro" id="IPR035425">
    <property type="entry name" value="CENP-T/H4_C"/>
</dbReference>
<evidence type="ECO:0000256" key="10">
    <source>
        <dbReference type="ARBA" id="ARBA00023136"/>
    </source>
</evidence>
<evidence type="ECO:0000256" key="12">
    <source>
        <dbReference type="ARBA" id="ARBA00031340"/>
    </source>
</evidence>
<evidence type="ECO:0000256" key="8">
    <source>
        <dbReference type="ARBA" id="ARBA00022927"/>
    </source>
</evidence>
<feature type="region of interest" description="Disordered" evidence="13">
    <location>
        <begin position="1032"/>
        <end position="1112"/>
    </location>
</feature>
<dbReference type="CDD" id="cd22920">
    <property type="entry name" value="HFD_CENP-T"/>
    <property type="match status" value="1"/>
</dbReference>
<evidence type="ECO:0000256" key="3">
    <source>
        <dbReference type="ARBA" id="ARBA00004395"/>
    </source>
</evidence>
<comment type="similarity">
    <text evidence="4">Belongs to the COG4 family.</text>
</comment>
<evidence type="ECO:0000256" key="1">
    <source>
        <dbReference type="ARBA" id="ARBA00004123"/>
    </source>
</evidence>
<dbReference type="GO" id="GO:0046982">
    <property type="term" value="F:protein heterodimerization activity"/>
    <property type="evidence" value="ECO:0007669"/>
    <property type="project" value="InterPro"/>
</dbReference>
<dbReference type="FunFam" id="1.10.287.1060:FF:000002">
    <property type="entry name" value="Conserved oligomeric Golgi complex subunit 4"/>
    <property type="match status" value="1"/>
</dbReference>
<dbReference type="InterPro" id="IPR009072">
    <property type="entry name" value="Histone-fold"/>
</dbReference>
<evidence type="ECO:0000256" key="2">
    <source>
        <dbReference type="ARBA" id="ARBA00004286"/>
    </source>
</evidence>
<feature type="compositionally biased region" description="Polar residues" evidence="13">
    <location>
        <begin position="1146"/>
        <end position="1157"/>
    </location>
</feature>
<evidence type="ECO:0000313" key="15">
    <source>
        <dbReference type="EMBL" id="KAK1798249.1"/>
    </source>
</evidence>
<evidence type="ECO:0000256" key="13">
    <source>
        <dbReference type="SAM" id="MobiDB-lite"/>
    </source>
</evidence>
<evidence type="ECO:0000256" key="6">
    <source>
        <dbReference type="ARBA" id="ARBA00022448"/>
    </source>
</evidence>
<dbReference type="GO" id="GO:0017119">
    <property type="term" value="C:Golgi transport complex"/>
    <property type="evidence" value="ECO:0007669"/>
    <property type="project" value="TreeGrafter"/>
</dbReference>
<keyword evidence="16" id="KW-1185">Reference proteome</keyword>
<sequence length="1736" mass="191262">MEEAGSPAHGRGGPAGLSGTPGDPAGLSAVRTETIETLTELEDLERVYAQLCAEEADVQRQLETLAGQQSNIETKMLVLQRMGPNLQLIEGDAEQLSGMINFTCSLAENVSSKVRQLDLTKQRLYQAIQRADDILDLKFCTDGVQTAMRNQDYEQAAAHIHRYLSLDQSVIELSRQGGESTAVDASLALLQEAELSLKALVTKQLEEAVATSDLPQVERFFKILPLLGLHEQGLAQFSQYLCSQLASKAEQNLLVASGSDVSERRAPVVYADTLTLLLEGIARIVETHQPIVETYYGPGHLYCLLTHLQRECDAQAQKVVDKFIQQRDYRNKFQVVQGSIMRVGPAEKIEPRELDPVLCEVTLMNSRAELYLRFLRRRIAADFEVIDAAAPESLVSEHQQSLERLLKDCQLSRTMQELIGFYIPMEEYYMRETVNKAVAMDTAEVGQLSSSMVDDVFYIVKKCISRALASGSSDCVCAMINHAISVLETDFREVLVCKLRAGYPASALHDLQRGVSSAVSLMQSSLQHGKIQTLGIESQEQAKSTYLVTLNNVEMCSENISTLKKNLESDCARLFSQGVGSEHAQAKIDSCLSDLVNTSSKFKDLLQEGLQDLNNTAIKPQVKPWITNFLSVSHNIEEGEFSEYEANDPWVQQLVVQLEQLMSEFKASLSPLIYDTLTSLMTSLIAMEMEKTVFKCTFSRLGGLQFDKELRSLVAYLSSVTSWTIRDKFARLTQMATILNLERKSADQINYDKRRLCSLAPTGLCADRYAVSDFLPKRSSSGEHTVPLAHLLVQARLRDAQLVDGALHLLHLDLHERDDVALLVQLPQQFGGGRAVGQRVRVVLSAQREARPGLHGPFKILSVREHARAGRVCRCGQVHGTDILAVLPNLHHAGVACLRVGWSGVAGERDYARDDGHDRGHLPAPAAPAPPLVHPAQGEQSRDAYSVRLPAPGEVHAAHPVPRRGLESTEAAAHPGPRDVLQPDLALSGILREGVEAQLAVPCSAERSARMDPAEEDVSARVLLRNVLRSQPSRSPLTRSVSREQVLGLRRTPRGKNSSGLQTPQLTLRHKLKQKLHETATQSPLPPSKRPRSMGRKGKTTAASPALCDTDVTPRGLLRGFIQTEAEASLLLSGQPALPKAHLQPAETSNHSSRQSEGGNGFDLPDLATEPLSHVIRGMSRRRPAPTFSVSAFEKELDQQSGEGEENHENTDVTENLSAGTNSVLSLTLKTPFVSDCTERAGLQRKAAQRKKPSVHEFDEAVEKQLERHRSEDYTVMQARGTPANQSIQEFTLGLSSVVMSNTELYGQLASSATELREKDGASENRREKSFEAEAKGDEEVDKENLNVLEDDKQSEHVSETSKTEPEPLQEMEYAEPASQSQEEKVPSSEEKDAATLSPDERALAPTQMMAEEKEMEQTEVEGMDWRGSVNEGLLYQLSEQIIWRDSHSEGGGILPRVTASGSGRTSTGAGQYTTENELQSFTGVIPEESLASKDPSPSPPPLSVCPSPGTCHTILAEVDDGKGVAENNVSKLEIIDGDVNQSEDEMVPSPNHLSPALHFPAVQEEQEDEEDAESEELSMQTPAFIRQRKEVASPSAVASPIAFRTLPGPAGGVVKPRPRQKRQTESDNVLPKSYVMSVFKHFAKTRVASDVYPVINDILQKYFSRLADDLEVYSAHAKRKTIEVEDVELLMKRQGFVTDRTPLTVLIEKFLPLEYRKLLIPVATSGNKVIPSQKR</sequence>